<dbReference type="AlphaFoldDB" id="A0A0W8CVQ8"/>
<feature type="compositionally biased region" description="Low complexity" evidence="1">
    <location>
        <begin position="333"/>
        <end position="348"/>
    </location>
</feature>
<evidence type="ECO:0000256" key="1">
    <source>
        <dbReference type="SAM" id="MobiDB-lite"/>
    </source>
</evidence>
<evidence type="ECO:0000313" key="2">
    <source>
        <dbReference type="EMBL" id="KUF87990.1"/>
    </source>
</evidence>
<dbReference type="Proteomes" id="UP000052943">
    <property type="component" value="Unassembled WGS sequence"/>
</dbReference>
<feature type="compositionally biased region" description="Basic and acidic residues" evidence="1">
    <location>
        <begin position="438"/>
        <end position="449"/>
    </location>
</feature>
<dbReference type="OrthoDB" id="124038at2759"/>
<gene>
    <name evidence="2" type="ORF">AM587_10004374</name>
    <name evidence="3" type="ORF">AM587_10011344</name>
</gene>
<feature type="compositionally biased region" description="Polar residues" evidence="1">
    <location>
        <begin position="450"/>
        <end position="459"/>
    </location>
</feature>
<sequence length="465" mass="51269">MAPLHAPNFESCRGLAKHGKPCPVRWGLDFQGYCKFHKPDAVQCRGIARSTGRQCRIKWDLDEFGYCNFHRNITSRQCVAIAQNTGLRCQKTVGIDHDGFCSTHKPLVAKSTLLCQGTILNTNRPCTNPAKPRYAYCCSAHDPFMNYYSPNMFGDSNVRSSMEGEVVKYYRGRDLYHGDRLDLATRGFVEMDHILEKQCFSYTFHFIPSRGYGEGVDYLAELVKEEVANELDNLCFTRAATNRIKGAAVWKFLDDSLTGHVGYQGNATFNDYLLAENRDNMRLGRATTRKISGEMGTALKFCQRKLAAEGETPIIEALSDQLQRLYVKMQLPTSRSATSAARTKSRPSNAKTVGANGATSHIVASSKSSSSKITDDANANNKSDSSETESHTVANTAHSEVDPKVAVSTSIETDEKIKVLNASAKPFVPNAAQGSGSLRDKSNLSRENADNTSRLTPTSVKPKAE</sequence>
<dbReference type="EMBL" id="LNFO01001862">
    <property type="protein sequence ID" value="KUF88336.1"/>
    <property type="molecule type" value="Genomic_DNA"/>
</dbReference>
<reference evidence="3 4" key="1">
    <citation type="submission" date="2015-11" db="EMBL/GenBank/DDBJ databases">
        <title>Genomes and virulence difference between two physiological races of Phytophthora nicotianae.</title>
        <authorList>
            <person name="Liu H."/>
            <person name="Ma X."/>
            <person name="Yu H."/>
            <person name="Fang D."/>
            <person name="Li Y."/>
            <person name="Wang X."/>
            <person name="Wang W."/>
            <person name="Dong Y."/>
            <person name="Xiao B."/>
        </authorList>
    </citation>
    <scope>NUCLEOTIDE SEQUENCE [LARGE SCALE GENOMIC DNA]</scope>
    <source>
        <strain evidence="3">Race 0</strain>
        <strain evidence="4">race 0</strain>
    </source>
</reference>
<protein>
    <submittedName>
        <fullName evidence="3">Uncharacterized protein</fullName>
    </submittedName>
</protein>
<dbReference type="EMBL" id="LNFO01001929">
    <property type="protein sequence ID" value="KUF87990.1"/>
    <property type="molecule type" value="Genomic_DNA"/>
</dbReference>
<name>A0A0W8CVQ8_PHYNI</name>
<evidence type="ECO:0000313" key="3">
    <source>
        <dbReference type="EMBL" id="KUF88336.1"/>
    </source>
</evidence>
<organism evidence="3 4">
    <name type="scientific">Phytophthora nicotianae</name>
    <name type="common">Potato buckeye rot agent</name>
    <name type="synonym">Phytophthora parasitica</name>
    <dbReference type="NCBI Taxonomy" id="4792"/>
    <lineage>
        <taxon>Eukaryota</taxon>
        <taxon>Sar</taxon>
        <taxon>Stramenopiles</taxon>
        <taxon>Oomycota</taxon>
        <taxon>Peronosporomycetes</taxon>
        <taxon>Peronosporales</taxon>
        <taxon>Peronosporaceae</taxon>
        <taxon>Phytophthora</taxon>
    </lineage>
</organism>
<proteinExistence type="predicted"/>
<comment type="caution">
    <text evidence="3">The sequence shown here is derived from an EMBL/GenBank/DDBJ whole genome shotgun (WGS) entry which is preliminary data.</text>
</comment>
<evidence type="ECO:0000313" key="4">
    <source>
        <dbReference type="Proteomes" id="UP000052943"/>
    </source>
</evidence>
<feature type="region of interest" description="Disordered" evidence="1">
    <location>
        <begin position="333"/>
        <end position="465"/>
    </location>
</feature>
<accession>A0A0W8CVQ8</accession>